<sequence length="275" mass="29580">MGADPFLVEVTGRSGLLDATPLDLTSPDLGGHTRQHDAAFEALDGALCRIRDIINVGIDALNQAGLGLRKLPEGSLEELLVMPLTGDYRRIRQNALATGQFRDALRTYSENATLLSVAASPRWGGQAAASFLLRVNGHAVAARGLGLLVAEAAPLFEVVADQSERLAVEVEELVMELLERGERVVRKLLSRVAGPAGWATFAAELAVKGFDAVTDIIEDIERILWIIDRLLEMKGEVTAWVEEQRERLSILLDLLDLVRRELPGGSGGGGGGGSW</sequence>
<dbReference type="RefSeq" id="WP_322937054.1">
    <property type="nucleotide sequence ID" value="NZ_CP141059.1"/>
</dbReference>
<evidence type="ECO:0000313" key="1">
    <source>
        <dbReference type="EMBL" id="WQQ25844.1"/>
    </source>
</evidence>
<proteinExistence type="predicted"/>
<protein>
    <submittedName>
        <fullName evidence="1">Uncharacterized protein</fullName>
    </submittedName>
</protein>
<evidence type="ECO:0000313" key="2">
    <source>
        <dbReference type="Proteomes" id="UP001327225"/>
    </source>
</evidence>
<dbReference type="EMBL" id="CP141059">
    <property type="protein sequence ID" value="WQQ25844.1"/>
    <property type="molecule type" value="Genomic_DNA"/>
</dbReference>
<organism evidence="1 2">
    <name type="scientific">Nocardioides bizhenqiangii</name>
    <dbReference type="NCBI Taxonomy" id="3095076"/>
    <lineage>
        <taxon>Bacteria</taxon>
        <taxon>Bacillati</taxon>
        <taxon>Actinomycetota</taxon>
        <taxon>Actinomycetes</taxon>
        <taxon>Propionibacteriales</taxon>
        <taxon>Nocardioidaceae</taxon>
        <taxon>Nocardioides</taxon>
    </lineage>
</organism>
<dbReference type="Proteomes" id="UP001327225">
    <property type="component" value="Chromosome"/>
</dbReference>
<name>A0ABZ0ZPZ9_9ACTN</name>
<accession>A0ABZ0ZPZ9</accession>
<keyword evidence="2" id="KW-1185">Reference proteome</keyword>
<reference evidence="2" key="1">
    <citation type="submission" date="2023-12" db="EMBL/GenBank/DDBJ databases">
        <title>Novel species in genus Nocardioides.</title>
        <authorList>
            <person name="Zhou H."/>
        </authorList>
    </citation>
    <scope>NUCLEOTIDE SEQUENCE [LARGE SCALE GENOMIC DNA]</scope>
    <source>
        <strain evidence="2">HM61</strain>
    </source>
</reference>
<gene>
    <name evidence="1" type="ORF">SHK19_17990</name>
</gene>